<sequence length="283" mass="30854">MSPDALDHALAAHPVSAGAFIVTLYGDVVAPRGGEIWMGNIITACAAVGLSESRVRTAVSRLVAAERIEGVKDGRRSFYRLTPSAEKEFQRAARLIYRRPRAAPLRGWHLVALPQGPGREALVARLTRLRFGMAEPYLAILPDRGDPLPPLGAPHFCATTEDDLTEMARAAWPLDALAERMARFMQGFAPLEDVSCSPEEALGLRLLLVHVYRDIALSDPALPLGLLPEGWQGPAVRALFARLYLHLTPGADAAVARDFVDRDGPLRADPTRIARRIADLSYD</sequence>
<dbReference type="PANTHER" id="PTHR30319">
    <property type="entry name" value="PHENYLACETIC ACID REGULATOR-RELATED TRANSCRIPTIONAL REPRESSOR"/>
    <property type="match status" value="1"/>
</dbReference>
<dbReference type="PATRIC" id="fig|1122180.6.peg.1114"/>
<dbReference type="RefSeq" id="WP_017928265.1">
    <property type="nucleotide sequence ID" value="NZ_KB822997.1"/>
</dbReference>
<dbReference type="Pfam" id="PF07848">
    <property type="entry name" value="PaaX"/>
    <property type="match status" value="1"/>
</dbReference>
<reference evidence="3 4" key="1">
    <citation type="submission" date="2013-03" db="EMBL/GenBank/DDBJ databases">
        <authorList>
            <person name="Fiebig A."/>
            <person name="Goeker M."/>
            <person name="Klenk H.-P.P."/>
        </authorList>
    </citation>
    <scope>NUCLEOTIDE SEQUENCE [LARGE SCALE GENOMIC DNA]</scope>
    <source>
        <strain evidence="3 4">DSM 17492</strain>
    </source>
</reference>
<dbReference type="STRING" id="1122180.Lokhon_01123"/>
<dbReference type="HOGENOM" id="CLU_067515_0_0_5"/>
<feature type="domain" description="Transcriptional repressor PaaX-like C-terminal" evidence="2">
    <location>
        <begin position="172"/>
        <end position="255"/>
    </location>
</feature>
<dbReference type="InterPro" id="IPR012906">
    <property type="entry name" value="PaaX-like_N"/>
</dbReference>
<dbReference type="InterPro" id="IPR036390">
    <property type="entry name" value="WH_DNA-bd_sf"/>
</dbReference>
<accession>A0A017HDT9</accession>
<dbReference type="PANTHER" id="PTHR30319:SF1">
    <property type="entry name" value="TRANSCRIPTIONAL REPRESSOR PAAX"/>
    <property type="match status" value="1"/>
</dbReference>
<evidence type="ECO:0000259" key="2">
    <source>
        <dbReference type="Pfam" id="PF08223"/>
    </source>
</evidence>
<evidence type="ECO:0000313" key="3">
    <source>
        <dbReference type="EMBL" id="EYD72328.1"/>
    </source>
</evidence>
<dbReference type="AlphaFoldDB" id="A0A017HDT9"/>
<dbReference type="GO" id="GO:0006351">
    <property type="term" value="P:DNA-templated transcription"/>
    <property type="evidence" value="ECO:0007669"/>
    <property type="project" value="InterPro"/>
</dbReference>
<dbReference type="PIRSF" id="PIRSF020623">
    <property type="entry name" value="PaaX"/>
    <property type="match status" value="1"/>
</dbReference>
<dbReference type="Proteomes" id="UP000025047">
    <property type="component" value="Unassembled WGS sequence"/>
</dbReference>
<evidence type="ECO:0000313" key="4">
    <source>
        <dbReference type="Proteomes" id="UP000025047"/>
    </source>
</evidence>
<evidence type="ECO:0000259" key="1">
    <source>
        <dbReference type="Pfam" id="PF07848"/>
    </source>
</evidence>
<dbReference type="OrthoDB" id="2270427at2"/>
<organism evidence="3 4">
    <name type="scientific">Limimaricola hongkongensis DSM 17492</name>
    <dbReference type="NCBI Taxonomy" id="1122180"/>
    <lineage>
        <taxon>Bacteria</taxon>
        <taxon>Pseudomonadati</taxon>
        <taxon>Pseudomonadota</taxon>
        <taxon>Alphaproteobacteria</taxon>
        <taxon>Rhodobacterales</taxon>
        <taxon>Paracoccaceae</taxon>
        <taxon>Limimaricola</taxon>
    </lineage>
</organism>
<keyword evidence="4" id="KW-1185">Reference proteome</keyword>
<name>A0A017HDT9_9RHOB</name>
<dbReference type="Gene3D" id="1.10.10.10">
    <property type="entry name" value="Winged helix-like DNA-binding domain superfamily/Winged helix DNA-binding domain"/>
    <property type="match status" value="1"/>
</dbReference>
<dbReference type="InterPro" id="IPR036388">
    <property type="entry name" value="WH-like_DNA-bd_sf"/>
</dbReference>
<dbReference type="Pfam" id="PF08223">
    <property type="entry name" value="PaaX_C"/>
    <property type="match status" value="1"/>
</dbReference>
<comment type="caution">
    <text evidence="3">The sequence shown here is derived from an EMBL/GenBank/DDBJ whole genome shotgun (WGS) entry which is preliminary data.</text>
</comment>
<feature type="domain" description="Transcriptional repressor PaaX-like N-terminal" evidence="1">
    <location>
        <begin position="17"/>
        <end position="82"/>
    </location>
</feature>
<dbReference type="Gene3D" id="1.20.58.1460">
    <property type="match status" value="1"/>
</dbReference>
<gene>
    <name evidence="3" type="ORF">Lokhon_01123</name>
</gene>
<dbReference type="EMBL" id="APGJ01000004">
    <property type="protein sequence ID" value="EYD72328.1"/>
    <property type="molecule type" value="Genomic_DNA"/>
</dbReference>
<proteinExistence type="predicted"/>
<dbReference type="InterPro" id="IPR011965">
    <property type="entry name" value="PaaX_trns_reg"/>
</dbReference>
<dbReference type="InterPro" id="IPR013225">
    <property type="entry name" value="PaaX_C"/>
</dbReference>
<protein>
    <submittedName>
        <fullName evidence="3">Phenylacetic acid degradation operon negative regulatory protein PaaX</fullName>
    </submittedName>
</protein>
<dbReference type="SUPFAM" id="SSF46785">
    <property type="entry name" value="Winged helix' DNA-binding domain"/>
    <property type="match status" value="1"/>
</dbReference>
<dbReference type="eggNOG" id="COG3327">
    <property type="taxonomic scope" value="Bacteria"/>
</dbReference>